<dbReference type="PROSITE" id="PS00018">
    <property type="entry name" value="EF_HAND_1"/>
    <property type="match status" value="1"/>
</dbReference>
<organism evidence="3 4">
    <name type="scientific">Mucisphaera calidilacus</name>
    <dbReference type="NCBI Taxonomy" id="2527982"/>
    <lineage>
        <taxon>Bacteria</taxon>
        <taxon>Pseudomonadati</taxon>
        <taxon>Planctomycetota</taxon>
        <taxon>Phycisphaerae</taxon>
        <taxon>Phycisphaerales</taxon>
        <taxon>Phycisphaeraceae</taxon>
        <taxon>Mucisphaera</taxon>
    </lineage>
</organism>
<dbReference type="PROSITE" id="PS51766">
    <property type="entry name" value="DOCKERIN"/>
    <property type="match status" value="1"/>
</dbReference>
<feature type="chain" id="PRO_5021762501" description="Dockerin domain-containing protein" evidence="1">
    <location>
        <begin position="21"/>
        <end position="491"/>
    </location>
</feature>
<name>A0A518BUL4_9BACT</name>
<evidence type="ECO:0000259" key="2">
    <source>
        <dbReference type="PROSITE" id="PS51766"/>
    </source>
</evidence>
<keyword evidence="4" id="KW-1185">Reference proteome</keyword>
<dbReference type="CDD" id="cd14254">
    <property type="entry name" value="Dockerin_II"/>
    <property type="match status" value="1"/>
</dbReference>
<dbReference type="AlphaFoldDB" id="A0A518BUL4"/>
<proteinExistence type="predicted"/>
<dbReference type="SUPFAM" id="SSF63446">
    <property type="entry name" value="Type I dockerin domain"/>
    <property type="match status" value="1"/>
</dbReference>
<evidence type="ECO:0000313" key="3">
    <source>
        <dbReference type="EMBL" id="QDU70680.1"/>
    </source>
</evidence>
<feature type="domain" description="Dockerin" evidence="2">
    <location>
        <begin position="410"/>
        <end position="473"/>
    </location>
</feature>
<feature type="signal peptide" evidence="1">
    <location>
        <begin position="1"/>
        <end position="20"/>
    </location>
</feature>
<gene>
    <name evidence="3" type="ORF">Pan265_05100</name>
</gene>
<dbReference type="KEGG" id="mcad:Pan265_05100"/>
<dbReference type="GO" id="GO:0000272">
    <property type="term" value="P:polysaccharide catabolic process"/>
    <property type="evidence" value="ECO:0007669"/>
    <property type="project" value="InterPro"/>
</dbReference>
<dbReference type="Gene3D" id="1.10.1330.10">
    <property type="entry name" value="Dockerin domain"/>
    <property type="match status" value="1"/>
</dbReference>
<dbReference type="InterPro" id="IPR018247">
    <property type="entry name" value="EF_Hand_1_Ca_BS"/>
</dbReference>
<sequence precursor="true">MKAQQITIGMVGLAAAASFAATSEARLGPVFSLDDNPAFPVSSNPGLVPGYGAEDPFGIFLAPGLAPSPTLGGFGPHGDAFIFSPGPAVNVLPTIDTFTGLPWSYLDAYSNNSAYDVDGNVAFSQGRTFNLMFSVDRITQGISGDVMGEAAAGEQAADIFITTKPFKSPADFAGSLPFDAGYVGVLGAPTSAGPGSNRLFFDEDKDFGLIPGPGPFQPREADNIDAFELRNMDVVGQQVPTSNAYHSINPDEAFNKHLATGATLPYTPSDIYATPAFSPFSQLFAREHHIFGSGNPPFVADQGVAIGEDVDALVIWDADDFIPDVIIADGVDGAIFPPQPLVEPGRDFALFSLSPGSQILFNLNNQGIQVGPADVFFTDFNGSFALYASGLDLGLNTGGALEIDNLDALEVVLTGDANLDGRVDLLDLSILASSFGGVGDWRQGDFNGDGLVNLLDLSALASNFGGSTGAVPEPAVATLLGLGLLAVGRRR</sequence>
<keyword evidence="1" id="KW-0732">Signal</keyword>
<dbReference type="InterPro" id="IPR036439">
    <property type="entry name" value="Dockerin_dom_sf"/>
</dbReference>
<dbReference type="InterPro" id="IPR016134">
    <property type="entry name" value="Dockerin_dom"/>
</dbReference>
<reference evidence="3 4" key="1">
    <citation type="submission" date="2019-02" db="EMBL/GenBank/DDBJ databases">
        <title>Deep-cultivation of Planctomycetes and their phenomic and genomic characterization uncovers novel biology.</title>
        <authorList>
            <person name="Wiegand S."/>
            <person name="Jogler M."/>
            <person name="Boedeker C."/>
            <person name="Pinto D."/>
            <person name="Vollmers J."/>
            <person name="Rivas-Marin E."/>
            <person name="Kohn T."/>
            <person name="Peeters S.H."/>
            <person name="Heuer A."/>
            <person name="Rast P."/>
            <person name="Oberbeckmann S."/>
            <person name="Bunk B."/>
            <person name="Jeske O."/>
            <person name="Meyerdierks A."/>
            <person name="Storesund J.E."/>
            <person name="Kallscheuer N."/>
            <person name="Luecker S."/>
            <person name="Lage O.M."/>
            <person name="Pohl T."/>
            <person name="Merkel B.J."/>
            <person name="Hornburger P."/>
            <person name="Mueller R.-W."/>
            <person name="Bruemmer F."/>
            <person name="Labrenz M."/>
            <person name="Spormann A.M."/>
            <person name="Op den Camp H."/>
            <person name="Overmann J."/>
            <person name="Amann R."/>
            <person name="Jetten M.S.M."/>
            <person name="Mascher T."/>
            <person name="Medema M.H."/>
            <person name="Devos D.P."/>
            <person name="Kaster A.-K."/>
            <person name="Ovreas L."/>
            <person name="Rohde M."/>
            <person name="Galperin M.Y."/>
            <person name="Jogler C."/>
        </authorList>
    </citation>
    <scope>NUCLEOTIDE SEQUENCE [LARGE SCALE GENOMIC DNA]</scope>
    <source>
        <strain evidence="3 4">Pan265</strain>
    </source>
</reference>
<dbReference type="OrthoDB" id="246944at2"/>
<protein>
    <recommendedName>
        <fullName evidence="2">Dockerin domain-containing protein</fullName>
    </recommendedName>
</protein>
<accession>A0A518BUL4</accession>
<dbReference type="RefSeq" id="WP_145444833.1">
    <property type="nucleotide sequence ID" value="NZ_CP036280.1"/>
</dbReference>
<dbReference type="EMBL" id="CP036280">
    <property type="protein sequence ID" value="QDU70680.1"/>
    <property type="molecule type" value="Genomic_DNA"/>
</dbReference>
<evidence type="ECO:0000256" key="1">
    <source>
        <dbReference type="SAM" id="SignalP"/>
    </source>
</evidence>
<dbReference type="Proteomes" id="UP000320386">
    <property type="component" value="Chromosome"/>
</dbReference>
<evidence type="ECO:0000313" key="4">
    <source>
        <dbReference type="Proteomes" id="UP000320386"/>
    </source>
</evidence>